<gene>
    <name evidence="1" type="ORF">I7I52_12530</name>
</gene>
<organism evidence="1 2">
    <name type="scientific">Ajellomyces capsulatus</name>
    <name type="common">Darling's disease fungus</name>
    <name type="synonym">Histoplasma capsulatum</name>
    <dbReference type="NCBI Taxonomy" id="5037"/>
    <lineage>
        <taxon>Eukaryota</taxon>
        <taxon>Fungi</taxon>
        <taxon>Dikarya</taxon>
        <taxon>Ascomycota</taxon>
        <taxon>Pezizomycotina</taxon>
        <taxon>Eurotiomycetes</taxon>
        <taxon>Eurotiomycetidae</taxon>
        <taxon>Onygenales</taxon>
        <taxon>Ajellomycetaceae</taxon>
        <taxon>Histoplasma</taxon>
    </lineage>
</organism>
<accession>A0A8H7YD67</accession>
<dbReference type="VEuPathDB" id="FungiDB:I7I52_12530"/>
<dbReference type="EMBL" id="JAEVHI010000006">
    <property type="protein sequence ID" value="KAG5288896.1"/>
    <property type="molecule type" value="Genomic_DNA"/>
</dbReference>
<dbReference type="AlphaFoldDB" id="A0A8H7YD67"/>
<dbReference type="Proteomes" id="UP000670092">
    <property type="component" value="Unassembled WGS sequence"/>
</dbReference>
<proteinExistence type="predicted"/>
<name>A0A8H7YD67_AJECA</name>
<protein>
    <submittedName>
        <fullName evidence="1">Uncharacterized protein</fullName>
    </submittedName>
</protein>
<sequence>MSLLLVGFWCRWNNSTATKTLSSRTSPAGCKRFLGPLSQNRRCLVFNLRSLAILQFRDSATEERRCI</sequence>
<reference evidence="1 2" key="1">
    <citation type="submission" date="2021-01" db="EMBL/GenBank/DDBJ databases">
        <title>Chromosome-level genome assembly of a human fungal pathogen reveals clustering of transcriptionally co-regulated genes.</title>
        <authorList>
            <person name="Voorhies M."/>
            <person name="Cohen S."/>
            <person name="Shea T.P."/>
            <person name="Petrus S."/>
            <person name="Munoz J.F."/>
            <person name="Poplawski S."/>
            <person name="Goldman W.E."/>
            <person name="Michael T."/>
            <person name="Cuomo C.A."/>
            <person name="Sil A."/>
            <person name="Beyhan S."/>
        </authorList>
    </citation>
    <scope>NUCLEOTIDE SEQUENCE [LARGE SCALE GENOMIC DNA]</scope>
    <source>
        <strain evidence="1 2">G184AR</strain>
    </source>
</reference>
<evidence type="ECO:0000313" key="2">
    <source>
        <dbReference type="Proteomes" id="UP000670092"/>
    </source>
</evidence>
<comment type="caution">
    <text evidence="1">The sequence shown here is derived from an EMBL/GenBank/DDBJ whole genome shotgun (WGS) entry which is preliminary data.</text>
</comment>
<evidence type="ECO:0000313" key="1">
    <source>
        <dbReference type="EMBL" id="KAG5288896.1"/>
    </source>
</evidence>